<accession>A0ABR7KVM5</accession>
<dbReference type="Gene3D" id="3.40.50.2000">
    <property type="entry name" value="Glycogen Phosphorylase B"/>
    <property type="match status" value="1"/>
</dbReference>
<dbReference type="RefSeq" id="WP_187072587.1">
    <property type="nucleotide sequence ID" value="NZ_JACRYL010000017.1"/>
</dbReference>
<reference evidence="1 2" key="1">
    <citation type="submission" date="2020-08" db="EMBL/GenBank/DDBJ databases">
        <authorList>
            <person name="Sun Q."/>
            <person name="Inoue M."/>
        </authorList>
    </citation>
    <scope>NUCLEOTIDE SEQUENCE [LARGE SCALE GENOMIC DNA]</scope>
    <source>
        <strain evidence="1 2">CCM 8938</strain>
    </source>
</reference>
<sequence>MIHIYFKKPPTKDKYIYGDRFILSILRRLLRGKKTSGVEKVFTNLCKSFDKIGISYRKNSDFAEIKSTDQIIVLGTGKLALEGYKQPNKIIAGIALMNHPLEWPNLTTEYPIAKYLQHSDWAQDIYIPYYGEKIADTWFSGIDTDLWKPLEKNKKTEILIYNKIRWNSSFWNENLRHPILNFLTENKISFKEIVYGSYKESEYKALLGECKGMIFLCEHESQGFACCEAMANNVPILAWNQGYCLDPNFINWNDGKPLPATSIPFFHSRCGSSFIDFKDFEGKITKFLKGLNENAYNPREYIFENLTLAKSGKRMIEIINEVYNTEL</sequence>
<name>A0ABR7KVM5_9SPHI</name>
<evidence type="ECO:0000313" key="2">
    <source>
        <dbReference type="Proteomes" id="UP000652755"/>
    </source>
</evidence>
<dbReference type="Proteomes" id="UP000652755">
    <property type="component" value="Unassembled WGS sequence"/>
</dbReference>
<dbReference type="SUPFAM" id="SSF53756">
    <property type="entry name" value="UDP-Glycosyltransferase/glycogen phosphorylase"/>
    <property type="match status" value="1"/>
</dbReference>
<organism evidence="1 2">
    <name type="scientific">Pedobacter fastidiosus</name>
    <dbReference type="NCBI Taxonomy" id="2765361"/>
    <lineage>
        <taxon>Bacteria</taxon>
        <taxon>Pseudomonadati</taxon>
        <taxon>Bacteroidota</taxon>
        <taxon>Sphingobacteriia</taxon>
        <taxon>Sphingobacteriales</taxon>
        <taxon>Sphingobacteriaceae</taxon>
        <taxon>Pedobacter</taxon>
    </lineage>
</organism>
<protein>
    <submittedName>
        <fullName evidence="1">Glycosyltransferase</fullName>
    </submittedName>
</protein>
<proteinExistence type="predicted"/>
<keyword evidence="2" id="KW-1185">Reference proteome</keyword>
<gene>
    <name evidence="1" type="ORF">H7U22_17185</name>
</gene>
<dbReference type="EMBL" id="JACRYL010000017">
    <property type="protein sequence ID" value="MBC6112159.1"/>
    <property type="molecule type" value="Genomic_DNA"/>
</dbReference>
<evidence type="ECO:0000313" key="1">
    <source>
        <dbReference type="EMBL" id="MBC6112159.1"/>
    </source>
</evidence>
<comment type="caution">
    <text evidence="1">The sequence shown here is derived from an EMBL/GenBank/DDBJ whole genome shotgun (WGS) entry which is preliminary data.</text>
</comment>